<dbReference type="RefSeq" id="WP_189579844.1">
    <property type="nucleotide sequence ID" value="NZ_BMYV01000001.1"/>
</dbReference>
<dbReference type="AlphaFoldDB" id="A0A918K9U8"/>
<dbReference type="InterPro" id="IPR053745">
    <property type="entry name" value="Viral_Tail_Comp_sf"/>
</dbReference>
<evidence type="ECO:0000313" key="1">
    <source>
        <dbReference type="EMBL" id="GGX56114.1"/>
    </source>
</evidence>
<sequence>MSGSVNIAAQAEDLARAVHVVLRDNLDIQYALGGTNGEPPRLYDAAPEDPVYPYLTYGAMRSEDISADETPLSSHQITLHLWSRYTGRAEVLSLLSRVAAALDATSLSGVGPLSVRSSNPIYSDVLRAADGRTHHGLLRMSMTTQELEVNL</sequence>
<proteinExistence type="predicted"/>
<reference evidence="1 2" key="1">
    <citation type="journal article" date="2014" name="Int. J. Syst. Evol. Microbiol.">
        <title>Complete genome sequence of Corynebacterium casei LMG S-19264T (=DSM 44701T), isolated from a smear-ripened cheese.</title>
        <authorList>
            <consortium name="US DOE Joint Genome Institute (JGI-PGF)"/>
            <person name="Walter F."/>
            <person name="Albersmeier A."/>
            <person name="Kalinowski J."/>
            <person name="Ruckert C."/>
        </authorList>
    </citation>
    <scope>NUCLEOTIDE SEQUENCE [LARGE SCALE GENOMIC DNA]</scope>
    <source>
        <strain evidence="1 2">KCTC 23968</strain>
    </source>
</reference>
<keyword evidence="2" id="KW-1185">Reference proteome</keyword>
<evidence type="ECO:0000313" key="2">
    <source>
        <dbReference type="Proteomes" id="UP000600865"/>
    </source>
</evidence>
<name>A0A918K9U8_9PROT</name>
<dbReference type="InterPro" id="IPR021508">
    <property type="entry name" value="Gp17-like"/>
</dbReference>
<dbReference type="Proteomes" id="UP000600865">
    <property type="component" value="Unassembled WGS sequence"/>
</dbReference>
<protein>
    <recommendedName>
        <fullName evidence="3">DUF3168 domain-containing protein</fullName>
    </recommendedName>
</protein>
<evidence type="ECO:0008006" key="3">
    <source>
        <dbReference type="Google" id="ProtNLM"/>
    </source>
</evidence>
<comment type="caution">
    <text evidence="1">The sequence shown here is derived from an EMBL/GenBank/DDBJ whole genome shotgun (WGS) entry which is preliminary data.</text>
</comment>
<organism evidence="1 2">
    <name type="scientific">Litorimonas cladophorae</name>
    <dbReference type="NCBI Taxonomy" id="1220491"/>
    <lineage>
        <taxon>Bacteria</taxon>
        <taxon>Pseudomonadati</taxon>
        <taxon>Pseudomonadota</taxon>
        <taxon>Alphaproteobacteria</taxon>
        <taxon>Maricaulales</taxon>
        <taxon>Robiginitomaculaceae</taxon>
    </lineage>
</organism>
<dbReference type="Gene3D" id="3.30.2000.30">
    <property type="match status" value="1"/>
</dbReference>
<dbReference type="EMBL" id="BMYV01000001">
    <property type="protein sequence ID" value="GGX56114.1"/>
    <property type="molecule type" value="Genomic_DNA"/>
</dbReference>
<dbReference type="Pfam" id="PF11367">
    <property type="entry name" value="Tail_completion_gp17"/>
    <property type="match status" value="1"/>
</dbReference>
<accession>A0A918K9U8</accession>
<gene>
    <name evidence="1" type="ORF">GCM10011309_01050</name>
</gene>